<dbReference type="EMBL" id="BMYV01000001">
    <property type="protein sequence ID" value="GGX61698.1"/>
    <property type="molecule type" value="Genomic_DNA"/>
</dbReference>
<evidence type="ECO:0000256" key="7">
    <source>
        <dbReference type="PIRSR" id="PIRSR000446-1"/>
    </source>
</evidence>
<reference evidence="9 10" key="1">
    <citation type="journal article" date="2014" name="Int. J. Syst. Evol. Microbiol.">
        <title>Complete genome sequence of Corynebacterium casei LMG S-19264T (=DSM 44701T), isolated from a smear-ripened cheese.</title>
        <authorList>
            <consortium name="US DOE Joint Genome Institute (JGI-PGF)"/>
            <person name="Walter F."/>
            <person name="Albersmeier A."/>
            <person name="Kalinowski J."/>
            <person name="Ruckert C."/>
        </authorList>
    </citation>
    <scope>NUCLEOTIDE SEQUENCE [LARGE SCALE GENOMIC DNA]</scope>
    <source>
        <strain evidence="9 10">KCTC 23968</strain>
    </source>
</reference>
<keyword evidence="10" id="KW-1185">Reference proteome</keyword>
<dbReference type="PANTHER" id="PTHR42681">
    <property type="entry name" value="MALONYL-COA-ACYL CARRIER PROTEIN TRANSACYLASE, MITOCHONDRIAL"/>
    <property type="match status" value="1"/>
</dbReference>
<comment type="catalytic activity">
    <reaction evidence="5 6">
        <text>holo-[ACP] + malonyl-CoA = malonyl-[ACP] + CoA</text>
        <dbReference type="Rhea" id="RHEA:41792"/>
        <dbReference type="Rhea" id="RHEA-COMP:9623"/>
        <dbReference type="Rhea" id="RHEA-COMP:9685"/>
        <dbReference type="ChEBI" id="CHEBI:57287"/>
        <dbReference type="ChEBI" id="CHEBI:57384"/>
        <dbReference type="ChEBI" id="CHEBI:64479"/>
        <dbReference type="ChEBI" id="CHEBI:78449"/>
        <dbReference type="EC" id="2.3.1.39"/>
    </reaction>
</comment>
<dbReference type="FunFam" id="3.30.70.250:FF:000001">
    <property type="entry name" value="Malonyl CoA-acyl carrier protein transacylase"/>
    <property type="match status" value="1"/>
</dbReference>
<evidence type="ECO:0000256" key="6">
    <source>
        <dbReference type="PIRNR" id="PIRNR000446"/>
    </source>
</evidence>
<sequence>MSFAFIFPGQGSQYIGMGQALADAFPSAKAVFDEVDSALDQKLSTLMWAGTADELTLTANTQPALMACSLAAMKALETEFGVKVTDAAFVAGHSLGEYSALAAAQSISTSDTAKLLRIRGEAMQSSVPVGAGAMAALLGASVEDAEAACVEGSKLGIVQIANDNATGQIVISGEKAAVEAAAQAARDAGVKKAMMLNVSAPFHCDMMKHAADAMDTALGNYTVLPPLVPVVNNIQARPVTDPDDLRQDLVKQVTGRVRWRESVEWMASEGNIDTFAEPGCGKVLTVMLRRIVKGLNGHQLDTPEALEAFAKLIKG</sequence>
<dbReference type="PIRSF" id="PIRSF000446">
    <property type="entry name" value="Mct"/>
    <property type="match status" value="1"/>
</dbReference>
<comment type="similarity">
    <text evidence="6">Belongs to the fabD family.</text>
</comment>
<proteinExistence type="inferred from homology"/>
<dbReference type="InterPro" id="IPR001227">
    <property type="entry name" value="Ac_transferase_dom_sf"/>
</dbReference>
<keyword evidence="3 6" id="KW-0808">Transferase</keyword>
<evidence type="ECO:0000313" key="10">
    <source>
        <dbReference type="Proteomes" id="UP000600865"/>
    </source>
</evidence>
<evidence type="ECO:0000313" key="9">
    <source>
        <dbReference type="EMBL" id="GGX61698.1"/>
    </source>
</evidence>
<dbReference type="InterPro" id="IPR024925">
    <property type="entry name" value="Malonyl_CoA-ACP_transAc"/>
</dbReference>
<feature type="domain" description="Malonyl-CoA:ACP transacylase (MAT)" evidence="8">
    <location>
        <begin position="6"/>
        <end position="315"/>
    </location>
</feature>
<feature type="active site" evidence="7">
    <location>
        <position position="94"/>
    </location>
</feature>
<evidence type="ECO:0000256" key="4">
    <source>
        <dbReference type="ARBA" id="ARBA00023315"/>
    </source>
</evidence>
<dbReference type="Gene3D" id="3.30.70.250">
    <property type="entry name" value="Malonyl-CoA ACP transacylase, ACP-binding"/>
    <property type="match status" value="1"/>
</dbReference>
<feature type="active site" evidence="7">
    <location>
        <position position="203"/>
    </location>
</feature>
<keyword evidence="4 6" id="KW-0012">Acyltransferase</keyword>
<gene>
    <name evidence="9" type="ORF">GCM10011309_09560</name>
</gene>
<accession>A0A918KFM0</accession>
<dbReference type="PANTHER" id="PTHR42681:SF1">
    <property type="entry name" value="MALONYL-COA-ACYL CARRIER PROTEIN TRANSACYLASE, MITOCHONDRIAL"/>
    <property type="match status" value="1"/>
</dbReference>
<dbReference type="NCBIfam" id="TIGR00128">
    <property type="entry name" value="fabD"/>
    <property type="match status" value="1"/>
</dbReference>
<dbReference type="SMART" id="SM00827">
    <property type="entry name" value="PKS_AT"/>
    <property type="match status" value="1"/>
</dbReference>
<dbReference type="InterPro" id="IPR016035">
    <property type="entry name" value="Acyl_Trfase/lysoPLipase"/>
</dbReference>
<evidence type="ECO:0000256" key="2">
    <source>
        <dbReference type="ARBA" id="ARBA00018953"/>
    </source>
</evidence>
<dbReference type="Pfam" id="PF00698">
    <property type="entry name" value="Acyl_transf_1"/>
    <property type="match status" value="1"/>
</dbReference>
<comment type="caution">
    <text evidence="9">The sequence shown here is derived from an EMBL/GenBank/DDBJ whole genome shotgun (WGS) entry which is preliminary data.</text>
</comment>
<protein>
    <recommendedName>
        <fullName evidence="2 6">Malonyl CoA-acyl carrier protein transacylase</fullName>
        <ecNumber evidence="1 6">2.3.1.39</ecNumber>
    </recommendedName>
</protein>
<evidence type="ECO:0000256" key="5">
    <source>
        <dbReference type="ARBA" id="ARBA00048462"/>
    </source>
</evidence>
<dbReference type="GO" id="GO:0005829">
    <property type="term" value="C:cytosol"/>
    <property type="evidence" value="ECO:0007669"/>
    <property type="project" value="TreeGrafter"/>
</dbReference>
<evidence type="ECO:0000259" key="8">
    <source>
        <dbReference type="SMART" id="SM00827"/>
    </source>
</evidence>
<evidence type="ECO:0000256" key="3">
    <source>
        <dbReference type="ARBA" id="ARBA00022679"/>
    </source>
</evidence>
<dbReference type="Gene3D" id="3.40.366.10">
    <property type="entry name" value="Malonyl-Coenzyme A Acyl Carrier Protein, domain 2"/>
    <property type="match status" value="1"/>
</dbReference>
<dbReference type="AlphaFoldDB" id="A0A918KFM0"/>
<organism evidence="9 10">
    <name type="scientific">Litorimonas cladophorae</name>
    <dbReference type="NCBI Taxonomy" id="1220491"/>
    <lineage>
        <taxon>Bacteria</taxon>
        <taxon>Pseudomonadati</taxon>
        <taxon>Pseudomonadota</taxon>
        <taxon>Alphaproteobacteria</taxon>
        <taxon>Maricaulales</taxon>
        <taxon>Robiginitomaculaceae</taxon>
    </lineage>
</organism>
<dbReference type="GO" id="GO:0004314">
    <property type="term" value="F:[acyl-carrier-protein] S-malonyltransferase activity"/>
    <property type="evidence" value="ECO:0007669"/>
    <property type="project" value="UniProtKB-EC"/>
</dbReference>
<name>A0A918KFM0_9PROT</name>
<dbReference type="InterPro" id="IPR016036">
    <property type="entry name" value="Malonyl_transacylase_ACP-bd"/>
</dbReference>
<dbReference type="EC" id="2.3.1.39" evidence="1 6"/>
<dbReference type="Proteomes" id="UP000600865">
    <property type="component" value="Unassembled WGS sequence"/>
</dbReference>
<dbReference type="RefSeq" id="WP_189582034.1">
    <property type="nucleotide sequence ID" value="NZ_BMYV01000001.1"/>
</dbReference>
<dbReference type="InterPro" id="IPR014043">
    <property type="entry name" value="Acyl_transferase_dom"/>
</dbReference>
<dbReference type="InterPro" id="IPR004410">
    <property type="entry name" value="Malonyl_CoA-ACP_transAc_FabD"/>
</dbReference>
<dbReference type="SUPFAM" id="SSF52151">
    <property type="entry name" value="FabD/lysophospholipase-like"/>
    <property type="match status" value="1"/>
</dbReference>
<dbReference type="SUPFAM" id="SSF55048">
    <property type="entry name" value="Probable ACP-binding domain of malonyl-CoA ACP transacylase"/>
    <property type="match status" value="1"/>
</dbReference>
<dbReference type="InterPro" id="IPR050858">
    <property type="entry name" value="Mal-CoA-ACP_Trans/PKS_FabD"/>
</dbReference>
<evidence type="ECO:0000256" key="1">
    <source>
        <dbReference type="ARBA" id="ARBA00013258"/>
    </source>
</evidence>
<dbReference type="GO" id="GO:0006633">
    <property type="term" value="P:fatty acid biosynthetic process"/>
    <property type="evidence" value="ECO:0007669"/>
    <property type="project" value="TreeGrafter"/>
</dbReference>